<dbReference type="InterPro" id="IPR036249">
    <property type="entry name" value="Thioredoxin-like_sf"/>
</dbReference>
<dbReference type="Gene3D" id="3.40.30.10">
    <property type="entry name" value="Glutaredoxin"/>
    <property type="match status" value="3"/>
</dbReference>
<dbReference type="GO" id="GO:0030178">
    <property type="term" value="P:negative regulation of Wnt signaling pathway"/>
    <property type="evidence" value="ECO:0007669"/>
    <property type="project" value="TreeGrafter"/>
</dbReference>
<dbReference type="EMBL" id="HBIZ01044943">
    <property type="protein sequence ID" value="CAE0776109.1"/>
    <property type="molecule type" value="Transcribed_RNA"/>
</dbReference>
<dbReference type="PANTHER" id="PTHR46472:SF1">
    <property type="entry name" value="NUCLEOREDOXIN"/>
    <property type="match status" value="1"/>
</dbReference>
<protein>
    <recommendedName>
        <fullName evidence="1">Thioredoxin domain-containing protein</fullName>
    </recommendedName>
</protein>
<evidence type="ECO:0000313" key="2">
    <source>
        <dbReference type="EMBL" id="CAE0776109.1"/>
    </source>
</evidence>
<dbReference type="GO" id="GO:0031397">
    <property type="term" value="P:negative regulation of protein ubiquitination"/>
    <property type="evidence" value="ECO:0007669"/>
    <property type="project" value="TreeGrafter"/>
</dbReference>
<dbReference type="GO" id="GO:0004791">
    <property type="term" value="F:thioredoxin-disulfide reductase (NADPH) activity"/>
    <property type="evidence" value="ECO:0007669"/>
    <property type="project" value="InterPro"/>
</dbReference>
<dbReference type="InterPro" id="IPR045870">
    <property type="entry name" value="TryX_NRX_thioredoxin_dom"/>
</dbReference>
<sequence length="409" mass="44358">MMSELLGKSLTSASGELSTDDALKGKIVGLYFSAHWCPPCRGFTPALVETYKKIKTAGKAFEIVFVSSDKDQGAFDEYFGEMPWLAVPFSDREAKARLSKKYKVQGIPTLVILDESGAIITADGREAVSEDLEGLNFPWKPPTLEEALGDEVMSADGDTSEVSELRADAEVVGLYFSAHWCPPCKAFTPVLGATYEKVLAAGKKMAMIFVSSDRDGQQFKDYFGSMPKGWYAIPPKDKRKQMLSKLFEVQGIPRLVLFDAKSGDIINPDARGAVSADPSGANFPWRPPVVRDLSDPEGINESTCVLVMAEGLSSEAQAELVKELTPLAEELKAGEEFVFFVGTSSEGPAAQVRALTKLGAPMATPQLIILDIPDQGGYYTSSATKVTGATVRSFIESYKAKTIERKQLS</sequence>
<dbReference type="GO" id="GO:0005634">
    <property type="term" value="C:nucleus"/>
    <property type="evidence" value="ECO:0007669"/>
    <property type="project" value="TreeGrafter"/>
</dbReference>
<dbReference type="EMBL" id="HBIZ01044944">
    <property type="protein sequence ID" value="CAE0776110.1"/>
    <property type="molecule type" value="Transcribed_RNA"/>
</dbReference>
<accession>A0A6T0B168</accession>
<dbReference type="PROSITE" id="PS51352">
    <property type="entry name" value="THIOREDOXIN_2"/>
    <property type="match status" value="2"/>
</dbReference>
<proteinExistence type="predicted"/>
<evidence type="ECO:0000259" key="1">
    <source>
        <dbReference type="PROSITE" id="PS51352"/>
    </source>
</evidence>
<reference evidence="2" key="1">
    <citation type="submission" date="2021-01" db="EMBL/GenBank/DDBJ databases">
        <authorList>
            <person name="Corre E."/>
            <person name="Pelletier E."/>
            <person name="Niang G."/>
            <person name="Scheremetjew M."/>
            <person name="Finn R."/>
            <person name="Kale V."/>
            <person name="Holt S."/>
            <person name="Cochrane G."/>
            <person name="Meng A."/>
            <person name="Brown T."/>
            <person name="Cohen L."/>
        </authorList>
    </citation>
    <scope>NUCLEOTIDE SEQUENCE</scope>
    <source>
        <strain evidence="2">CCMP645</strain>
    </source>
</reference>
<feature type="domain" description="Thioredoxin" evidence="1">
    <location>
        <begin position="1"/>
        <end position="133"/>
    </location>
</feature>
<dbReference type="InterPro" id="IPR012336">
    <property type="entry name" value="Thioredoxin-like_fold"/>
</dbReference>
<dbReference type="PANTHER" id="PTHR46472">
    <property type="entry name" value="NUCLEOREDOXIN"/>
    <property type="match status" value="1"/>
</dbReference>
<dbReference type="Pfam" id="PF13905">
    <property type="entry name" value="Thioredoxin_8"/>
    <property type="match status" value="2"/>
</dbReference>
<name>A0A6T0B168_CHRCT</name>
<feature type="domain" description="Thioredoxin" evidence="1">
    <location>
        <begin position="141"/>
        <end position="295"/>
    </location>
</feature>
<evidence type="ECO:0000313" key="3">
    <source>
        <dbReference type="EMBL" id="CAE0776110.1"/>
    </source>
</evidence>
<dbReference type="CDD" id="cd03009">
    <property type="entry name" value="TryX_like_TryX_NRX"/>
    <property type="match status" value="1"/>
</dbReference>
<gene>
    <name evidence="2" type="ORF">PCAR00345_LOCUS28745</name>
    <name evidence="3" type="ORF">PCAR00345_LOCUS28746</name>
</gene>
<dbReference type="SUPFAM" id="SSF52833">
    <property type="entry name" value="Thioredoxin-like"/>
    <property type="match status" value="2"/>
</dbReference>
<dbReference type="InterPro" id="IPR013766">
    <property type="entry name" value="Thioredoxin_domain"/>
</dbReference>
<organism evidence="2">
    <name type="scientific">Chrysotila carterae</name>
    <name type="common">Marine alga</name>
    <name type="synonym">Syracosphaera carterae</name>
    <dbReference type="NCBI Taxonomy" id="13221"/>
    <lineage>
        <taxon>Eukaryota</taxon>
        <taxon>Haptista</taxon>
        <taxon>Haptophyta</taxon>
        <taxon>Prymnesiophyceae</taxon>
        <taxon>Isochrysidales</taxon>
        <taxon>Isochrysidaceae</taxon>
        <taxon>Chrysotila</taxon>
    </lineage>
</organism>
<dbReference type="AlphaFoldDB" id="A0A6T0B168"/>